<evidence type="ECO:0000256" key="1">
    <source>
        <dbReference type="SAM" id="MobiDB-lite"/>
    </source>
</evidence>
<gene>
    <name evidence="3" type="ORF">EVAR_55880_1</name>
</gene>
<evidence type="ECO:0000313" key="4">
    <source>
        <dbReference type="Proteomes" id="UP000299102"/>
    </source>
</evidence>
<keyword evidence="4" id="KW-1185">Reference proteome</keyword>
<accession>A0A4C1YHM0</accession>
<feature type="region of interest" description="Disordered" evidence="1">
    <location>
        <begin position="84"/>
        <end position="115"/>
    </location>
</feature>
<evidence type="ECO:0000256" key="2">
    <source>
        <dbReference type="SAM" id="SignalP"/>
    </source>
</evidence>
<sequence>MESWFSLFACIFSMRCSNLLLLPLNSMIISARAVPCTPRVVRQPTCPRGRCDFEGHAAPPEPIRSRSGFRAVYSTDGYTITDGVLNATSGRAAEPEAPGGTQRHAPRRPPHAPTH</sequence>
<keyword evidence="2" id="KW-0732">Signal</keyword>
<comment type="caution">
    <text evidence="3">The sequence shown here is derived from an EMBL/GenBank/DDBJ whole genome shotgun (WGS) entry which is preliminary data.</text>
</comment>
<evidence type="ECO:0008006" key="5">
    <source>
        <dbReference type="Google" id="ProtNLM"/>
    </source>
</evidence>
<evidence type="ECO:0000313" key="3">
    <source>
        <dbReference type="EMBL" id="GBP75666.1"/>
    </source>
</evidence>
<dbReference type="EMBL" id="BGZK01001257">
    <property type="protein sequence ID" value="GBP75666.1"/>
    <property type="molecule type" value="Genomic_DNA"/>
</dbReference>
<dbReference type="AlphaFoldDB" id="A0A4C1YHM0"/>
<proteinExistence type="predicted"/>
<feature type="signal peptide" evidence="2">
    <location>
        <begin position="1"/>
        <end position="33"/>
    </location>
</feature>
<dbReference type="Proteomes" id="UP000299102">
    <property type="component" value="Unassembled WGS sequence"/>
</dbReference>
<protein>
    <recommendedName>
        <fullName evidence="5">Secreted protein</fullName>
    </recommendedName>
</protein>
<feature type="compositionally biased region" description="Basic residues" evidence="1">
    <location>
        <begin position="104"/>
        <end position="115"/>
    </location>
</feature>
<organism evidence="3 4">
    <name type="scientific">Eumeta variegata</name>
    <name type="common">Bagworm moth</name>
    <name type="synonym">Eumeta japonica</name>
    <dbReference type="NCBI Taxonomy" id="151549"/>
    <lineage>
        <taxon>Eukaryota</taxon>
        <taxon>Metazoa</taxon>
        <taxon>Ecdysozoa</taxon>
        <taxon>Arthropoda</taxon>
        <taxon>Hexapoda</taxon>
        <taxon>Insecta</taxon>
        <taxon>Pterygota</taxon>
        <taxon>Neoptera</taxon>
        <taxon>Endopterygota</taxon>
        <taxon>Lepidoptera</taxon>
        <taxon>Glossata</taxon>
        <taxon>Ditrysia</taxon>
        <taxon>Tineoidea</taxon>
        <taxon>Psychidae</taxon>
        <taxon>Oiketicinae</taxon>
        <taxon>Eumeta</taxon>
    </lineage>
</organism>
<name>A0A4C1YHM0_EUMVA</name>
<feature type="chain" id="PRO_5020025332" description="Secreted protein" evidence="2">
    <location>
        <begin position="34"/>
        <end position="115"/>
    </location>
</feature>
<reference evidence="3 4" key="1">
    <citation type="journal article" date="2019" name="Commun. Biol.">
        <title>The bagworm genome reveals a unique fibroin gene that provides high tensile strength.</title>
        <authorList>
            <person name="Kono N."/>
            <person name="Nakamura H."/>
            <person name="Ohtoshi R."/>
            <person name="Tomita M."/>
            <person name="Numata K."/>
            <person name="Arakawa K."/>
        </authorList>
    </citation>
    <scope>NUCLEOTIDE SEQUENCE [LARGE SCALE GENOMIC DNA]</scope>
</reference>